<reference evidence="2 3" key="1">
    <citation type="submission" date="2016-10" db="EMBL/GenBank/DDBJ databases">
        <authorList>
            <person name="Varghese N."/>
            <person name="Submissions S."/>
        </authorList>
    </citation>
    <scope>NUCLEOTIDE SEQUENCE [LARGE SCALE GENOMIC DNA]</scope>
    <source>
        <strain evidence="2 3">BS2771</strain>
    </source>
</reference>
<protein>
    <submittedName>
        <fullName evidence="1">Uncharacterized protein</fullName>
    </submittedName>
</protein>
<evidence type="ECO:0000313" key="1">
    <source>
        <dbReference type="EMBL" id="KAA2226745.1"/>
    </source>
</evidence>
<dbReference type="Proteomes" id="UP000325296">
    <property type="component" value="Unassembled WGS sequence"/>
</dbReference>
<dbReference type="AlphaFoldDB" id="A0A5B2ULK8"/>
<dbReference type="OrthoDB" id="7032433at2"/>
<name>A0A5B2ULK8_9PSED</name>
<dbReference type="EMBL" id="LT629800">
    <property type="protein sequence ID" value="SDU90755.1"/>
    <property type="molecule type" value="Genomic_DNA"/>
</dbReference>
<evidence type="ECO:0000313" key="4">
    <source>
        <dbReference type="Proteomes" id="UP000325296"/>
    </source>
</evidence>
<sequence length="117" mass="13070">MTTITIGWKQVADVIARLVAPMAVQSLQLRRDIGLVQVDAVEIKEPDGKHPAVRVQFEMADALGVLLNVKLAEFAADPIKYMQDLLNHLRDMEHSAKLRRAGRQAEINVVYEAMNHG</sequence>
<reference evidence="1 4" key="2">
    <citation type="submission" date="2019-09" db="EMBL/GenBank/DDBJ databases">
        <title>Draft genome sequence of Pseudomonas brenneri CCUG 51514(T).</title>
        <authorList>
            <person name="Tunovic T."/>
            <person name="Pineiro-Iglesias B."/>
            <person name="Unosson C."/>
            <person name="Inganas E."/>
            <person name="Ohlen M."/>
            <person name="Cardew S."/>
            <person name="Jensie-Markopoulos S."/>
            <person name="Salva-Serra F."/>
            <person name="Jaen-Luchoro D."/>
            <person name="Svensson-Stadler L."/>
            <person name="Chun J."/>
            <person name="Moore E."/>
        </authorList>
    </citation>
    <scope>NUCLEOTIDE SEQUENCE [LARGE SCALE GENOMIC DNA]</scope>
    <source>
        <strain evidence="1 4">CCUG 51514</strain>
    </source>
</reference>
<evidence type="ECO:0000313" key="3">
    <source>
        <dbReference type="Proteomes" id="UP000199620"/>
    </source>
</evidence>
<proteinExistence type="predicted"/>
<dbReference type="Proteomes" id="UP000199620">
    <property type="component" value="Chromosome I"/>
</dbReference>
<dbReference type="EMBL" id="VUOL01000019">
    <property type="protein sequence ID" value="KAA2226745.1"/>
    <property type="molecule type" value="Genomic_DNA"/>
</dbReference>
<dbReference type="RefSeq" id="WP_090290944.1">
    <property type="nucleotide sequence ID" value="NZ_BMNU01000015.1"/>
</dbReference>
<evidence type="ECO:0000313" key="2">
    <source>
        <dbReference type="EMBL" id="SDU90755.1"/>
    </source>
</evidence>
<keyword evidence="3" id="KW-1185">Reference proteome</keyword>
<organism evidence="1 4">
    <name type="scientific">Pseudomonas brenneri</name>
    <dbReference type="NCBI Taxonomy" id="129817"/>
    <lineage>
        <taxon>Bacteria</taxon>
        <taxon>Pseudomonadati</taxon>
        <taxon>Pseudomonadota</taxon>
        <taxon>Gammaproteobacteria</taxon>
        <taxon>Pseudomonadales</taxon>
        <taxon>Pseudomonadaceae</taxon>
        <taxon>Pseudomonas</taxon>
    </lineage>
</organism>
<gene>
    <name evidence="1" type="ORF">F1720_25055</name>
    <name evidence="2" type="ORF">SAMN04490181_1356</name>
</gene>
<accession>A0A5B2ULK8</accession>